<name>A0A085Z952_9FLAO</name>
<sequence length="79" mass="8944">MALQPGLSGALFVATEGSGKKARVEDINEMKAKALTEIYERRSKLPKKNFRNNNYPGSLIMDEKLFSLSMLLFFLSMQE</sequence>
<gene>
    <name evidence="1" type="ORF">IX39_10195</name>
</gene>
<dbReference type="Proteomes" id="UP000028713">
    <property type="component" value="Unassembled WGS sequence"/>
</dbReference>
<comment type="caution">
    <text evidence="1">The sequence shown here is derived from an EMBL/GenBank/DDBJ whole genome shotgun (WGS) entry which is preliminary data.</text>
</comment>
<evidence type="ECO:0000313" key="2">
    <source>
        <dbReference type="Proteomes" id="UP000028713"/>
    </source>
</evidence>
<organism evidence="1 2">
    <name type="scientific">Chryseobacterium formosense</name>
    <dbReference type="NCBI Taxonomy" id="236814"/>
    <lineage>
        <taxon>Bacteria</taxon>
        <taxon>Pseudomonadati</taxon>
        <taxon>Bacteroidota</taxon>
        <taxon>Flavobacteriia</taxon>
        <taxon>Flavobacteriales</taxon>
        <taxon>Weeksellaceae</taxon>
        <taxon>Chryseobacterium group</taxon>
        <taxon>Chryseobacterium</taxon>
    </lineage>
</organism>
<reference evidence="1 2" key="1">
    <citation type="submission" date="2014-07" db="EMBL/GenBank/DDBJ databases">
        <title>Genome of Chryseobacterium formosense LMG 24722.</title>
        <authorList>
            <person name="Pipes S.E."/>
            <person name="Stropko S.J."/>
            <person name="Newman J.D."/>
        </authorList>
    </citation>
    <scope>NUCLEOTIDE SEQUENCE [LARGE SCALE GENOMIC DNA]</scope>
    <source>
        <strain evidence="1 2">LMG 24722</strain>
    </source>
</reference>
<dbReference type="EMBL" id="JPRP01000001">
    <property type="protein sequence ID" value="KFF00966.1"/>
    <property type="molecule type" value="Genomic_DNA"/>
</dbReference>
<dbReference type="AlphaFoldDB" id="A0A085Z952"/>
<accession>A0A085Z952</accession>
<evidence type="ECO:0000313" key="1">
    <source>
        <dbReference type="EMBL" id="KFF00966.1"/>
    </source>
</evidence>
<keyword evidence="2" id="KW-1185">Reference proteome</keyword>
<proteinExistence type="predicted"/>
<protein>
    <submittedName>
        <fullName evidence="1">Uncharacterized protein</fullName>
    </submittedName>
</protein>
<dbReference type="STRING" id="236814.IX39_10195"/>